<sequence>TAGRMCTCTPEMIEKYWNRMTAPLLDRIDLRVAVRMPKPADLVEQGTLTTEGLRAEIATARAAQWKRNRTGAPLSGDSWLNAQLDPAETARLCALAPGVQKLFVRSMEAARLSGRGGHGILKVARTVADLEGSAEIREEHLLEAVQFRRWNGSVPDFL</sequence>
<feature type="non-terminal residue" evidence="3">
    <location>
        <position position="1"/>
    </location>
</feature>
<protein>
    <submittedName>
        <fullName evidence="3">Mg chelatase subunit ChlI</fullName>
    </submittedName>
</protein>
<reference evidence="3" key="1">
    <citation type="submission" date="2011-04" db="EMBL/GenBank/DDBJ databases">
        <title>Taxonomic and functional metagenomic profiling of the microbial community in the anoxic sediment of a brackish shallow lake (Laguna de Carrizo Central Spain).</title>
        <authorList>
            <consortium name="CONSOLIDER consortium CSD2007-00005"/>
            <person name="Guazzaroni M.-E."/>
            <person name="Richter M."/>
            <person name="Garcia-Salamanca A."/>
            <person name="Yarza P."/>
            <person name="Ferrer M."/>
        </authorList>
    </citation>
    <scope>NUCLEOTIDE SEQUENCE</scope>
</reference>
<proteinExistence type="predicted"/>
<dbReference type="GO" id="GO:0005524">
    <property type="term" value="F:ATP binding"/>
    <property type="evidence" value="ECO:0007669"/>
    <property type="project" value="InterPro"/>
</dbReference>
<dbReference type="Gene3D" id="3.40.50.300">
    <property type="entry name" value="P-loop containing nucleotide triphosphate hydrolases"/>
    <property type="match status" value="1"/>
</dbReference>
<accession>F8UH91</accession>
<evidence type="ECO:0000259" key="2">
    <source>
        <dbReference type="Pfam" id="PF13335"/>
    </source>
</evidence>
<dbReference type="PANTHER" id="PTHR32039:SF7">
    <property type="entry name" value="COMPETENCE PROTEIN COMM"/>
    <property type="match status" value="1"/>
</dbReference>
<evidence type="ECO:0000259" key="1">
    <source>
        <dbReference type="Pfam" id="PF01078"/>
    </source>
</evidence>
<dbReference type="InterPro" id="IPR025158">
    <property type="entry name" value="Mg_chelat-rel_C"/>
</dbReference>
<dbReference type="InterPro" id="IPR027417">
    <property type="entry name" value="P-loop_NTPase"/>
</dbReference>
<dbReference type="Pfam" id="PF01078">
    <property type="entry name" value="Mg_chelatase"/>
    <property type="match status" value="1"/>
</dbReference>
<evidence type="ECO:0000313" key="3">
    <source>
        <dbReference type="EMBL" id="AEI30398.1"/>
    </source>
</evidence>
<dbReference type="InterPro" id="IPR000523">
    <property type="entry name" value="Mg_chelatse_chII-like_cat_dom"/>
</dbReference>
<dbReference type="AlphaFoldDB" id="F8UH91"/>
<gene>
    <name evidence="3" type="ORF">LDC_03553</name>
</gene>
<dbReference type="PANTHER" id="PTHR32039">
    <property type="entry name" value="MAGNESIUM-CHELATASE SUBUNIT CHLI"/>
    <property type="match status" value="1"/>
</dbReference>
<feature type="domain" description="Magnesium chelatase ChlI-like catalytic" evidence="1">
    <location>
        <begin position="4"/>
        <end position="38"/>
    </location>
</feature>
<dbReference type="SUPFAM" id="SSF52540">
    <property type="entry name" value="P-loop containing nucleoside triphosphate hydrolases"/>
    <property type="match status" value="1"/>
</dbReference>
<organism evidence="3">
    <name type="scientific">uncultured microorganism</name>
    <dbReference type="NCBI Taxonomy" id="358574"/>
    <lineage>
        <taxon>unclassified sequences</taxon>
        <taxon>environmental samples</taxon>
    </lineage>
</organism>
<dbReference type="InterPro" id="IPR045006">
    <property type="entry name" value="CHLI-like"/>
</dbReference>
<dbReference type="Pfam" id="PF13335">
    <property type="entry name" value="Mg_chelatase_C"/>
    <property type="match status" value="1"/>
</dbReference>
<feature type="domain" description="Mg chelatase-related protein C-terminal" evidence="2">
    <location>
        <begin position="49"/>
        <end position="148"/>
    </location>
</feature>
<name>F8UH91_9ZZZZ</name>
<dbReference type="EMBL" id="JF805099">
    <property type="protein sequence ID" value="AEI30398.1"/>
    <property type="molecule type" value="Genomic_DNA"/>
</dbReference>